<dbReference type="EMBL" id="VWNA01000004">
    <property type="protein sequence ID" value="MQT15638.1"/>
    <property type="molecule type" value="Genomic_DNA"/>
</dbReference>
<protein>
    <submittedName>
        <fullName evidence="2">Twin-arginine translocation signal domain-containing protein</fullName>
    </submittedName>
</protein>
<evidence type="ECO:0000313" key="3">
    <source>
        <dbReference type="Proteomes" id="UP000332515"/>
    </source>
</evidence>
<dbReference type="RefSeq" id="WP_153491610.1">
    <property type="nucleotide sequence ID" value="NZ_VWNA01000004.1"/>
</dbReference>
<evidence type="ECO:0000313" key="2">
    <source>
        <dbReference type="EMBL" id="MQT15638.1"/>
    </source>
</evidence>
<comment type="caution">
    <text evidence="2">The sequence shown here is derived from an EMBL/GenBank/DDBJ whole genome shotgun (WGS) entry which is preliminary data.</text>
</comment>
<dbReference type="AlphaFoldDB" id="A0A6A7YCE3"/>
<proteinExistence type="predicted"/>
<keyword evidence="1" id="KW-0812">Transmembrane</keyword>
<keyword evidence="1" id="KW-1133">Transmembrane helix</keyword>
<keyword evidence="3" id="KW-1185">Reference proteome</keyword>
<organism evidence="2 3">
    <name type="scientific">Segnochrobactrum spirostomi</name>
    <dbReference type="NCBI Taxonomy" id="2608987"/>
    <lineage>
        <taxon>Bacteria</taxon>
        <taxon>Pseudomonadati</taxon>
        <taxon>Pseudomonadota</taxon>
        <taxon>Alphaproteobacteria</taxon>
        <taxon>Hyphomicrobiales</taxon>
        <taxon>Segnochrobactraceae</taxon>
        <taxon>Segnochrobactrum</taxon>
    </lineage>
</organism>
<accession>A0A6A7YCE3</accession>
<name>A0A6A7YCE3_9HYPH</name>
<gene>
    <name evidence="2" type="ORF">F0357_23915</name>
</gene>
<dbReference type="Pfam" id="PF10518">
    <property type="entry name" value="TAT_signal"/>
    <property type="match status" value="1"/>
</dbReference>
<dbReference type="PROSITE" id="PS51318">
    <property type="entry name" value="TAT"/>
    <property type="match status" value="1"/>
</dbReference>
<dbReference type="InterPro" id="IPR006311">
    <property type="entry name" value="TAT_signal"/>
</dbReference>
<reference evidence="2 3" key="1">
    <citation type="submission" date="2019-09" db="EMBL/GenBank/DDBJ databases">
        <title>Segnochrobactrum spirostomi gen. nov., sp. nov., isolated from the ciliate Spirostomum cf. yagiui and description of a novel family, Segnochrobactraceae fam. nov. within the order Rhizobiales of the class Alphaproteobacteria.</title>
        <authorList>
            <person name="Akter S."/>
            <person name="Shazib S.U.A."/>
            <person name="Shin M.K."/>
        </authorList>
    </citation>
    <scope>NUCLEOTIDE SEQUENCE [LARGE SCALE GENOMIC DNA]</scope>
    <source>
        <strain evidence="2 3">Sp-1</strain>
    </source>
</reference>
<dbReference type="InterPro" id="IPR019546">
    <property type="entry name" value="TAT_signal_bac_arc"/>
</dbReference>
<feature type="transmembrane region" description="Helical" evidence="1">
    <location>
        <begin position="21"/>
        <end position="41"/>
    </location>
</feature>
<evidence type="ECO:0000256" key="1">
    <source>
        <dbReference type="SAM" id="Phobius"/>
    </source>
</evidence>
<keyword evidence="1" id="KW-0472">Membrane</keyword>
<sequence>MTKDDPNTPNAMKSPLSRRTVLKGMGAGAALAAGGVLPGAFQGAAPLSR</sequence>
<dbReference type="Proteomes" id="UP000332515">
    <property type="component" value="Unassembled WGS sequence"/>
</dbReference>
<dbReference type="NCBIfam" id="TIGR01409">
    <property type="entry name" value="TAT_signal_seq"/>
    <property type="match status" value="1"/>
</dbReference>